<evidence type="ECO:0000313" key="2">
    <source>
        <dbReference type="EMBL" id="GFQ91860.1"/>
    </source>
</evidence>
<organism evidence="2 3">
    <name type="scientific">Trichonephila clavata</name>
    <name type="common">Joro spider</name>
    <name type="synonym">Nephila clavata</name>
    <dbReference type="NCBI Taxonomy" id="2740835"/>
    <lineage>
        <taxon>Eukaryota</taxon>
        <taxon>Metazoa</taxon>
        <taxon>Ecdysozoa</taxon>
        <taxon>Arthropoda</taxon>
        <taxon>Chelicerata</taxon>
        <taxon>Arachnida</taxon>
        <taxon>Araneae</taxon>
        <taxon>Araneomorphae</taxon>
        <taxon>Entelegynae</taxon>
        <taxon>Araneoidea</taxon>
        <taxon>Nephilidae</taxon>
        <taxon>Trichonephila</taxon>
    </lineage>
</organism>
<keyword evidence="1" id="KW-1133">Transmembrane helix</keyword>
<dbReference type="Proteomes" id="UP000887116">
    <property type="component" value="Unassembled WGS sequence"/>
</dbReference>
<keyword evidence="1" id="KW-0812">Transmembrane</keyword>
<accession>A0A8X6J4Z4</accession>
<evidence type="ECO:0000256" key="1">
    <source>
        <dbReference type="SAM" id="Phobius"/>
    </source>
</evidence>
<keyword evidence="3" id="KW-1185">Reference proteome</keyword>
<proteinExistence type="predicted"/>
<protein>
    <submittedName>
        <fullName evidence="2">Uncharacterized protein</fullName>
    </submittedName>
</protein>
<reference evidence="2" key="1">
    <citation type="submission" date="2020-07" db="EMBL/GenBank/DDBJ databases">
        <title>Multicomponent nature underlies the extraordinary mechanical properties of spider dragline silk.</title>
        <authorList>
            <person name="Kono N."/>
            <person name="Nakamura H."/>
            <person name="Mori M."/>
            <person name="Yoshida Y."/>
            <person name="Ohtoshi R."/>
            <person name="Malay A.D."/>
            <person name="Moran D.A.P."/>
            <person name="Tomita M."/>
            <person name="Numata K."/>
            <person name="Arakawa K."/>
        </authorList>
    </citation>
    <scope>NUCLEOTIDE SEQUENCE</scope>
</reference>
<gene>
    <name evidence="2" type="primary">NCL1_48220</name>
    <name evidence="2" type="ORF">TNCT_435311</name>
</gene>
<dbReference type="AlphaFoldDB" id="A0A8X6J4Z4"/>
<sequence>MQTFISLSSLVHGIHEYQTKCACVYPYNDARATRNVLLTCFIFILLGIVISLFFPFTKQETFMLACLPYVVAFFLYLSFLGRIFIYYLILKDLEATGVPFNPDVHLSFLNYLRIIAFLLPEVSTTSQTPAQNEDEAIEHDKQS</sequence>
<name>A0A8X6J4Z4_TRICU</name>
<feature type="transmembrane region" description="Helical" evidence="1">
    <location>
        <begin position="36"/>
        <end position="56"/>
    </location>
</feature>
<dbReference type="EMBL" id="BMAO01023923">
    <property type="protein sequence ID" value="GFQ91860.1"/>
    <property type="molecule type" value="Genomic_DNA"/>
</dbReference>
<evidence type="ECO:0000313" key="3">
    <source>
        <dbReference type="Proteomes" id="UP000887116"/>
    </source>
</evidence>
<keyword evidence="1" id="KW-0472">Membrane</keyword>
<feature type="transmembrane region" description="Helical" evidence="1">
    <location>
        <begin position="62"/>
        <end position="89"/>
    </location>
</feature>
<comment type="caution">
    <text evidence="2">The sequence shown here is derived from an EMBL/GenBank/DDBJ whole genome shotgun (WGS) entry which is preliminary data.</text>
</comment>
<dbReference type="OrthoDB" id="10445391at2759"/>